<keyword evidence="4" id="KW-0945">Host-virus interaction</keyword>
<evidence type="ECO:0000256" key="7">
    <source>
        <dbReference type="ARBA" id="ARBA00022884"/>
    </source>
</evidence>
<sequence>MWANKFLDHFVPKDFHPFEVIKYLDYPERFKEQPTACIITKPEILSTLRDIKKKREKFLLEKGSGIYLDPETGDNLSDTKIVPQPATKSPERRRSSP</sequence>
<dbReference type="KEGG" id="vg:39105707"/>
<keyword evidence="3" id="KW-0597">Phosphoprotein</keyword>
<dbReference type="InterPro" id="IPR003381">
    <property type="entry name" value="L4"/>
</dbReference>
<keyword evidence="11" id="KW-1035">Host cytoplasm</keyword>
<keyword evidence="10" id="KW-0143">Chaperone</keyword>
<keyword evidence="8" id="KW-0426">Late protein</keyword>
<evidence type="ECO:0000256" key="10">
    <source>
        <dbReference type="ARBA" id="ARBA00023186"/>
    </source>
</evidence>
<proteinExistence type="predicted"/>
<gene>
    <name evidence="15" type="ORF">CSPAdV-2_gp16</name>
</gene>
<feature type="region of interest" description="Disordered" evidence="14">
    <location>
        <begin position="67"/>
        <end position="97"/>
    </location>
</feature>
<keyword evidence="9" id="KW-1190">Host gene expression shutoff by virus</keyword>
<evidence type="ECO:0000256" key="5">
    <source>
        <dbReference type="ARBA" id="ARBA00022586"/>
    </source>
</evidence>
<dbReference type="Proteomes" id="UP000150550">
    <property type="component" value="Segment"/>
</dbReference>
<evidence type="ECO:0000256" key="14">
    <source>
        <dbReference type="SAM" id="MobiDB-lite"/>
    </source>
</evidence>
<reference evidence="15 16" key="1">
    <citation type="submission" date="2014-11" db="EMBL/GenBank/DDBJ databases">
        <title>Analysis of complete genome sequence of novel adenoviruses in Antarctic penguin.</title>
        <authorList>
            <person name="Lee S.-Y."/>
            <person name="Song J.-W."/>
        </authorList>
    </citation>
    <scope>NUCLEOTIDE SEQUENCE [LARGE SCALE GENOMIC DNA]</scope>
    <source>
        <strain evidence="15">CSPAdV_2</strain>
    </source>
</reference>
<evidence type="ECO:0000256" key="2">
    <source>
        <dbReference type="ARBA" id="ARBA00022481"/>
    </source>
</evidence>
<keyword evidence="6" id="KW-1193">Eukaryotic host translation shutoff by virus</keyword>
<evidence type="ECO:0000256" key="12">
    <source>
        <dbReference type="ARBA" id="ARBA00023247"/>
    </source>
</evidence>
<dbReference type="EMBL" id="KP144329">
    <property type="protein sequence ID" value="ALB78151.1"/>
    <property type="molecule type" value="Genomic_DNA"/>
</dbReference>
<keyword evidence="7" id="KW-0694">RNA-binding</keyword>
<name>A0A161CG28_9ADEN</name>
<dbReference type="GO" id="GO:0003723">
    <property type="term" value="F:RNA binding"/>
    <property type="evidence" value="ECO:0007669"/>
    <property type="project" value="UniProtKB-KW"/>
</dbReference>
<evidence type="ECO:0000313" key="16">
    <source>
        <dbReference type="Proteomes" id="UP000150550"/>
    </source>
</evidence>
<evidence type="ECO:0000313" key="15">
    <source>
        <dbReference type="EMBL" id="ALB78151.1"/>
    </source>
</evidence>
<evidence type="ECO:0000256" key="13">
    <source>
        <dbReference type="ARBA" id="ARBA00023325"/>
    </source>
</evidence>
<dbReference type="Pfam" id="PF02438">
    <property type="entry name" value="Adeno_100"/>
    <property type="match status" value="1"/>
</dbReference>
<keyword evidence="13" id="KW-1075">Inhibition of eukaryotic host translation factors by virus</keyword>
<evidence type="ECO:0000256" key="11">
    <source>
        <dbReference type="ARBA" id="ARBA00023200"/>
    </source>
</evidence>
<dbReference type="GO" id="GO:0039606">
    <property type="term" value="P:symbiont-mediated suppression of host translation initiation"/>
    <property type="evidence" value="ECO:0007669"/>
    <property type="project" value="UniProtKB-KW"/>
</dbReference>
<dbReference type="GO" id="GO:0039657">
    <property type="term" value="P:symbiont-mediated suppression of host gene expression"/>
    <property type="evidence" value="ECO:0007669"/>
    <property type="project" value="UniProtKB-KW"/>
</dbReference>
<dbReference type="GO" id="GO:0039704">
    <property type="term" value="P:viral translational shunt"/>
    <property type="evidence" value="ECO:0007669"/>
    <property type="project" value="InterPro"/>
</dbReference>
<evidence type="ECO:0000256" key="4">
    <source>
        <dbReference type="ARBA" id="ARBA00022581"/>
    </source>
</evidence>
<organism evidence="15 16">
    <name type="scientific">Chinstrap penguin adenovirus 2</name>
    <dbReference type="NCBI Taxonomy" id="1434088"/>
    <lineage>
        <taxon>Viruses</taxon>
        <taxon>Varidnaviria</taxon>
        <taxon>Bamfordvirae</taxon>
        <taxon>Preplasmiviricota</taxon>
        <taxon>Polisuviricotina</taxon>
        <taxon>Pharingeaviricetes</taxon>
        <taxon>Rowavirales</taxon>
        <taxon>Adenoviridae</taxon>
        <taxon>Siadenovirus</taxon>
        <taxon>Siadenovirus spheniscidae</taxon>
        <taxon>Penguin siadenovirus A</taxon>
    </lineage>
</organism>
<keyword evidence="5" id="KW-1155">Translational shunt</keyword>
<evidence type="ECO:0000256" key="6">
    <source>
        <dbReference type="ARBA" id="ARBA00022809"/>
    </source>
</evidence>
<keyword evidence="1" id="KW-0813">Transport</keyword>
<evidence type="ECO:0000256" key="1">
    <source>
        <dbReference type="ARBA" id="ARBA00022448"/>
    </source>
</evidence>
<evidence type="ECO:0000256" key="8">
    <source>
        <dbReference type="ARBA" id="ARBA00022921"/>
    </source>
</evidence>
<protein>
    <submittedName>
        <fullName evidence="15">22K protein</fullName>
    </submittedName>
</protein>
<accession>A0A161CG28</accession>
<evidence type="ECO:0000256" key="3">
    <source>
        <dbReference type="ARBA" id="ARBA00022553"/>
    </source>
</evidence>
<keyword evidence="12" id="KW-1262">Eukaryotic host gene expression shutoff by virus</keyword>
<keyword evidence="16" id="KW-1185">Reference proteome</keyword>
<keyword evidence="2" id="KW-0488">Methylation</keyword>
<evidence type="ECO:0000256" key="9">
    <source>
        <dbReference type="ARBA" id="ARBA00022995"/>
    </source>
</evidence>